<keyword evidence="28" id="KW-1185">Reference proteome</keyword>
<sequence>MADVEEKENFIASATHKKPKQSASLVTDVLLKSARLEKEDINSCVKKTLQKAEEVKAEVLQAIYKEYTFDEFLDFCNSTFEMNWNVNNLLTEIQNVFGRLKSTVEGPLDAAAHEHGDLVKQLRETEAIAELLKRLHKIHEALDAFPGELNKAAYYNAAKLVQSVKELLSDLPKAGQEGRIFIALREEWGRQKAQLTATLERVWTKSIAWTTPTTASLDNSQGHLKTQLKLDPTGCSMSNVLQAMEALGILEKRFRVFGNKLVQFIFRPITLFPSLKPQVDKTKQEITTVSFAKESGKKIIDPALLYSKFSEILVILRNFFEGSRKEDDEKSEELNVSSSSLFAKLGEYIWPELSETIITECLKKSVPNTSAQLEKYQDVIKATEEFETKLVSLGLVPEGTNNLTSYVKDVGIHFGNKKCQDLLVRARDLMKDDIHNTVLVDSKKDKAVLQSLGDIKKALSDNKKGVKHEPLQRDPANTLSKFTFCLPSCRISESTEKLMNLAYETLIEATQSTPQCAIQLFYSVRNIFELYCNVVPTYHQQHLSKLPQLSALHHNNCMYIAHHLLTLGHQFRSKLPEPLNQSVATFVDLVPTIRHMGEKCFLEQLRKQRSNLLEVVQGNKGFANVHEDEKGLQVEKSMKQILHLLTNLGKVWNGILPVDIYCQALGALFDDVLQNIASEVTQMEDISAEEAHQLHSLLSILVERGSEIFQNVQEANSESAENSWDLCTVVPHWIRYKELIAILEASLQDIVDRWADGKGPLAHECSAQEVRGLIRALFQNTDRRAAVLAKIKPVQT</sequence>
<keyword evidence="14" id="KW-0653">Protein transport</keyword>
<evidence type="ECO:0000256" key="13">
    <source>
        <dbReference type="ARBA" id="ARBA00022892"/>
    </source>
</evidence>
<evidence type="ECO:0000313" key="27">
    <source>
        <dbReference type="EMBL" id="CAH3152604.1"/>
    </source>
</evidence>
<evidence type="ECO:0000256" key="20">
    <source>
        <dbReference type="ARBA" id="ARBA00023328"/>
    </source>
</evidence>
<dbReference type="Pfam" id="PF20665">
    <property type="entry name" value="Zw10_middle"/>
    <property type="match status" value="1"/>
</dbReference>
<dbReference type="InterPro" id="IPR055148">
    <property type="entry name" value="ZW10_C_2"/>
</dbReference>
<evidence type="ECO:0000256" key="4">
    <source>
        <dbReference type="ARBA" id="ARBA00006245"/>
    </source>
</evidence>
<dbReference type="EMBL" id="CALNXJ010000051">
    <property type="protein sequence ID" value="CAH3152604.1"/>
    <property type="molecule type" value="Genomic_DNA"/>
</dbReference>
<organism evidence="27 28">
    <name type="scientific">Pocillopora meandrina</name>
    <dbReference type="NCBI Taxonomy" id="46732"/>
    <lineage>
        <taxon>Eukaryota</taxon>
        <taxon>Metazoa</taxon>
        <taxon>Cnidaria</taxon>
        <taxon>Anthozoa</taxon>
        <taxon>Hexacorallia</taxon>
        <taxon>Scleractinia</taxon>
        <taxon>Astrocoeniina</taxon>
        <taxon>Pocilloporidae</taxon>
        <taxon>Pocillopora</taxon>
    </lineage>
</organism>
<keyword evidence="5" id="KW-0813">Transport</keyword>
<evidence type="ECO:0000256" key="12">
    <source>
        <dbReference type="ARBA" id="ARBA00022838"/>
    </source>
</evidence>
<dbReference type="FunFam" id="1.10.357.150:FF:000001">
    <property type="entry name" value="centromere/kinetochore protein zw10 homolog"/>
    <property type="match status" value="1"/>
</dbReference>
<keyword evidence="17" id="KW-0472">Membrane</keyword>
<keyword evidence="16" id="KW-0175">Coiled coil</keyword>
<evidence type="ECO:0000256" key="6">
    <source>
        <dbReference type="ARBA" id="ARBA00022454"/>
    </source>
</evidence>
<dbReference type="AlphaFoldDB" id="A0AAU9XLU9"/>
<comment type="caution">
    <text evidence="27">The sequence shown here is derived from an EMBL/GenBank/DDBJ whole genome shotgun (WGS) entry which is preliminary data.</text>
</comment>
<dbReference type="GO" id="GO:0015031">
    <property type="term" value="P:protein transport"/>
    <property type="evidence" value="ECO:0007669"/>
    <property type="project" value="UniProtKB-KW"/>
</dbReference>
<keyword evidence="10" id="KW-0498">Mitosis</keyword>
<evidence type="ECO:0000256" key="17">
    <source>
        <dbReference type="ARBA" id="ARBA00023136"/>
    </source>
</evidence>
<keyword evidence="6" id="KW-0158">Chromosome</keyword>
<dbReference type="GO" id="GO:0005819">
    <property type="term" value="C:spindle"/>
    <property type="evidence" value="ECO:0007669"/>
    <property type="project" value="UniProtKB-SubCell"/>
</dbReference>
<evidence type="ECO:0000256" key="15">
    <source>
        <dbReference type="ARBA" id="ARBA00022990"/>
    </source>
</evidence>
<dbReference type="PANTHER" id="PTHR12205:SF0">
    <property type="entry name" value="CENTROMERE_KINETOCHORE PROTEIN ZW10 HOMOLOG"/>
    <property type="match status" value="1"/>
</dbReference>
<dbReference type="InterPro" id="IPR009361">
    <property type="entry name" value="Zw10_N"/>
</dbReference>
<evidence type="ECO:0000256" key="9">
    <source>
        <dbReference type="ARBA" id="ARBA00022618"/>
    </source>
</evidence>
<dbReference type="Pfam" id="PF22766">
    <property type="entry name" value="ZW10_C2"/>
    <property type="match status" value="1"/>
</dbReference>
<evidence type="ECO:0000256" key="18">
    <source>
        <dbReference type="ARBA" id="ARBA00023212"/>
    </source>
</evidence>
<evidence type="ECO:0000259" key="24">
    <source>
        <dbReference type="Pfam" id="PF20665"/>
    </source>
</evidence>
<dbReference type="GO" id="GO:0007094">
    <property type="term" value="P:mitotic spindle assembly checkpoint signaling"/>
    <property type="evidence" value="ECO:0007669"/>
    <property type="project" value="TreeGrafter"/>
</dbReference>
<dbReference type="Pfam" id="PF20666">
    <property type="entry name" value="ZW10_C"/>
    <property type="match status" value="1"/>
</dbReference>
<evidence type="ECO:0000256" key="7">
    <source>
        <dbReference type="ARBA" id="ARBA00022490"/>
    </source>
</evidence>
<comment type="similarity">
    <text evidence="4">Belongs to the ZW10 family.</text>
</comment>
<evidence type="ECO:0000256" key="5">
    <source>
        <dbReference type="ARBA" id="ARBA00022448"/>
    </source>
</evidence>
<dbReference type="GO" id="GO:0006888">
    <property type="term" value="P:endoplasmic reticulum to Golgi vesicle-mediated transport"/>
    <property type="evidence" value="ECO:0007669"/>
    <property type="project" value="TreeGrafter"/>
</dbReference>
<dbReference type="GO" id="GO:0005634">
    <property type="term" value="C:nucleus"/>
    <property type="evidence" value="ECO:0007669"/>
    <property type="project" value="InterPro"/>
</dbReference>
<evidence type="ECO:0000256" key="1">
    <source>
        <dbReference type="ARBA" id="ARBA00004186"/>
    </source>
</evidence>
<evidence type="ECO:0000256" key="8">
    <source>
        <dbReference type="ARBA" id="ARBA00022553"/>
    </source>
</evidence>
<evidence type="ECO:0000313" key="28">
    <source>
        <dbReference type="Proteomes" id="UP001159428"/>
    </source>
</evidence>
<keyword evidence="11" id="KW-0256">Endoplasmic reticulum</keyword>
<protein>
    <recommendedName>
        <fullName evidence="22">Centromere/kinetochore protein zw10 homolog</fullName>
    </recommendedName>
</protein>
<dbReference type="PANTHER" id="PTHR12205">
    <property type="entry name" value="CENTROMERE/KINETOCHORE PROTEIN ZW10"/>
    <property type="match status" value="1"/>
</dbReference>
<evidence type="ECO:0000256" key="11">
    <source>
        <dbReference type="ARBA" id="ARBA00022824"/>
    </source>
</evidence>
<evidence type="ECO:0000259" key="25">
    <source>
        <dbReference type="Pfam" id="PF20666"/>
    </source>
</evidence>
<evidence type="ECO:0000256" key="22">
    <source>
        <dbReference type="ARBA" id="ARBA00069312"/>
    </source>
</evidence>
<dbReference type="InterPro" id="IPR048344">
    <property type="entry name" value="Zw10_middle"/>
</dbReference>
<evidence type="ECO:0000256" key="2">
    <source>
        <dbReference type="ARBA" id="ARBA00004406"/>
    </source>
</evidence>
<name>A0AAU9XLU9_9CNID</name>
<feature type="domain" description="ZW10 C-terminal helical" evidence="26">
    <location>
        <begin position="636"/>
        <end position="791"/>
    </location>
</feature>
<dbReference type="Pfam" id="PF06248">
    <property type="entry name" value="Zw10_N"/>
    <property type="match status" value="1"/>
</dbReference>
<keyword evidence="8" id="KW-0597">Phosphoprotein</keyword>
<keyword evidence="9" id="KW-0132">Cell division</keyword>
<evidence type="ECO:0000256" key="3">
    <source>
        <dbReference type="ARBA" id="ARBA00004629"/>
    </source>
</evidence>
<dbReference type="Gene3D" id="1.10.357.150">
    <property type="match status" value="1"/>
</dbReference>
<keyword evidence="13" id="KW-0931">ER-Golgi transport</keyword>
<feature type="domain" description="Centromere/kinetochore protein zw10 C-terminal" evidence="25">
    <location>
        <begin position="484"/>
        <end position="614"/>
    </location>
</feature>
<keyword evidence="19" id="KW-0131">Cell cycle</keyword>
<dbReference type="InterPro" id="IPR048343">
    <property type="entry name" value="ZW10_C"/>
</dbReference>
<keyword evidence="7" id="KW-0963">Cytoplasm</keyword>
<evidence type="ECO:0000256" key="10">
    <source>
        <dbReference type="ARBA" id="ARBA00022776"/>
    </source>
</evidence>
<proteinExistence type="inferred from homology"/>
<evidence type="ECO:0000256" key="16">
    <source>
        <dbReference type="ARBA" id="ARBA00023054"/>
    </source>
</evidence>
<keyword evidence="12" id="KW-0995">Kinetochore</keyword>
<evidence type="ECO:0000256" key="21">
    <source>
        <dbReference type="ARBA" id="ARBA00065852"/>
    </source>
</evidence>
<feature type="domain" description="Centromere/kinetochore protein zw10 N-terminal" evidence="23">
    <location>
        <begin position="50"/>
        <end position="142"/>
    </location>
</feature>
<evidence type="ECO:0000259" key="23">
    <source>
        <dbReference type="Pfam" id="PF06248"/>
    </source>
</evidence>
<dbReference type="Proteomes" id="UP001159428">
    <property type="component" value="Unassembled WGS sequence"/>
</dbReference>
<dbReference type="GO" id="GO:0005789">
    <property type="term" value="C:endoplasmic reticulum membrane"/>
    <property type="evidence" value="ECO:0007669"/>
    <property type="project" value="UniProtKB-SubCell"/>
</dbReference>
<reference evidence="27 28" key="1">
    <citation type="submission" date="2022-05" db="EMBL/GenBank/DDBJ databases">
        <authorList>
            <consortium name="Genoscope - CEA"/>
            <person name="William W."/>
        </authorList>
    </citation>
    <scope>NUCLEOTIDE SEQUENCE [LARGE SCALE GENOMIC DNA]</scope>
</reference>
<accession>A0AAU9XLU9</accession>
<dbReference type="GO" id="GO:0051301">
    <property type="term" value="P:cell division"/>
    <property type="evidence" value="ECO:0007669"/>
    <property type="project" value="UniProtKB-KW"/>
</dbReference>
<keyword evidence="20" id="KW-0137">Centromere</keyword>
<evidence type="ECO:0000256" key="14">
    <source>
        <dbReference type="ARBA" id="ARBA00022927"/>
    </source>
</evidence>
<evidence type="ECO:0000256" key="19">
    <source>
        <dbReference type="ARBA" id="ARBA00023306"/>
    </source>
</evidence>
<dbReference type="InterPro" id="IPR046362">
    <property type="entry name" value="Zw10/DSL1_C_sf"/>
</dbReference>
<keyword evidence="18" id="KW-0206">Cytoskeleton</keyword>
<comment type="subunit">
    <text evidence="21">Interacts with NBAS and KNTC1/ROD; the interactions are mutually exclusive and indicative for its association in two different vesicle tethering complexes. Component of the RZZ complex composed of KNTC1/ROD, ZW10 and ZWILCH. Component of the NRZ complex composed of NBAS, ZW10 and RINT1/TIP20L; NRZ associates with SNAREs STX18, USE1L, BNIP1/SEC20L and SEC22B (the assembly has been described as syntaxin 18 complex). Interacts directly with RINT1/TIP20L bound to BNIP1/SEC20L. Interacts with C19orf25 and ZWINT. Interacts with ZFYVE1. Interacts with RAB18 and this interaction is enhanced in the presence of ZFYVE1.</text>
</comment>
<keyword evidence="15" id="KW-0007">Acetylation</keyword>
<gene>
    <name evidence="27" type="ORF">PMEA_00026749</name>
</gene>
<feature type="domain" description="Centromere/kinetochore protein zw10 middle" evidence="24">
    <location>
        <begin position="199"/>
        <end position="430"/>
    </location>
</feature>
<comment type="subcellular location">
    <subcellularLocation>
        <location evidence="3">Chromosome</location>
        <location evidence="3">Centromere</location>
        <location evidence="3">Kinetochore</location>
    </subcellularLocation>
    <subcellularLocation>
        <location evidence="1">Cytoplasm</location>
        <location evidence="1">Cytoskeleton</location>
        <location evidence="1">Spindle</location>
    </subcellularLocation>
    <subcellularLocation>
        <location evidence="2">Endoplasmic reticulum membrane</location>
        <topology evidence="2">Peripheral membrane protein</topology>
    </subcellularLocation>
</comment>
<evidence type="ECO:0000259" key="26">
    <source>
        <dbReference type="Pfam" id="PF22766"/>
    </source>
</evidence>
<dbReference type="GO" id="GO:1990423">
    <property type="term" value="C:RZZ complex"/>
    <property type="evidence" value="ECO:0007669"/>
    <property type="project" value="TreeGrafter"/>
</dbReference>